<dbReference type="Proteomes" id="UP000604046">
    <property type="component" value="Unassembled WGS sequence"/>
</dbReference>
<dbReference type="PANTHER" id="PTHR24193:SF121">
    <property type="entry name" value="ADA2A-CONTAINING COMPLEX COMPONENT 3, ISOFORM D"/>
    <property type="match status" value="1"/>
</dbReference>
<comment type="caution">
    <text evidence="4">The sequence shown here is derived from an EMBL/GenBank/DDBJ whole genome shotgun (WGS) entry which is preliminary data.</text>
</comment>
<keyword evidence="1" id="KW-0677">Repeat</keyword>
<evidence type="ECO:0000256" key="1">
    <source>
        <dbReference type="ARBA" id="ARBA00022737"/>
    </source>
</evidence>
<evidence type="ECO:0000313" key="4">
    <source>
        <dbReference type="EMBL" id="CAE7272327.1"/>
    </source>
</evidence>
<keyword evidence="2 3" id="KW-0040">ANK repeat</keyword>
<dbReference type="EMBL" id="CAJNDS010001675">
    <property type="protein sequence ID" value="CAE7272327.1"/>
    <property type="molecule type" value="Genomic_DNA"/>
</dbReference>
<dbReference type="Pfam" id="PF13637">
    <property type="entry name" value="Ank_4"/>
    <property type="match status" value="1"/>
</dbReference>
<feature type="repeat" description="ANK" evidence="3">
    <location>
        <begin position="339"/>
        <end position="371"/>
    </location>
</feature>
<evidence type="ECO:0000256" key="3">
    <source>
        <dbReference type="PROSITE-ProRule" id="PRU00023"/>
    </source>
</evidence>
<dbReference type="Pfam" id="PF00023">
    <property type="entry name" value="Ank"/>
    <property type="match status" value="1"/>
</dbReference>
<organism evidence="4 5">
    <name type="scientific">Symbiodinium natans</name>
    <dbReference type="NCBI Taxonomy" id="878477"/>
    <lineage>
        <taxon>Eukaryota</taxon>
        <taxon>Sar</taxon>
        <taxon>Alveolata</taxon>
        <taxon>Dinophyceae</taxon>
        <taxon>Suessiales</taxon>
        <taxon>Symbiodiniaceae</taxon>
        <taxon>Symbiodinium</taxon>
    </lineage>
</organism>
<dbReference type="SUPFAM" id="SSF48403">
    <property type="entry name" value="Ankyrin repeat"/>
    <property type="match status" value="1"/>
</dbReference>
<dbReference type="AlphaFoldDB" id="A0A812MNL6"/>
<keyword evidence="5" id="KW-1185">Reference proteome</keyword>
<sequence>MVGCGSSRPPTPWERHAKFLQQRRGEDELEGLAMLFPMYTVAAAALLEMVEVKPHEELLSSGVVQEHDDSKGHVAFISHQWVGKGHPDPSFEQMKVFQDVLKDLLTETRYIHIDTVSCLMSPLKSGFYSDVLRSRPLFVWYDYFSVPQSPAAAAKQRQAIDSIPAYIARCRFFFALCPLIESAALSGVFSPCTWEARGWCRVERVCRQLKAGDGADGTWILIKSRKHLEVRPMVVTTKVTSISVGEGIFTNSKDRDQLGPVLKATLRAKLVSLMRDGKVEAFRTLLNMQALLLRGLDVEPAADLVPGITLGAAALPEWLLAESFLFQNGFQQVDEVDGTGWSPLSYAALGGDPEVVQALLLKRADPSTKTRANKPDTTIPSNASAVSIAAFFHNNAALQVLIAARADLEDGIAPAVITASSGDNTEGLRILLAAGCNLQARNAAGFTVMENVGMVASANAMEVLLGSGATSVQLTRALRWACWIEGGSFEMIHLLVSSRADLNSPLAVNSWSLMGVFLGALSLRYRMGSRSFPARLAYHSGGATPLMLAIMSGQYEAATSLIAAGAEMHVCNVRNRRAVDLAREMQVPDFLMQALEQGTTTHCQRIAASAGGLESHYL</sequence>
<proteinExistence type="predicted"/>
<evidence type="ECO:0000256" key="2">
    <source>
        <dbReference type="ARBA" id="ARBA00023043"/>
    </source>
</evidence>
<dbReference type="OrthoDB" id="415818at2759"/>
<dbReference type="GO" id="GO:0005634">
    <property type="term" value="C:nucleus"/>
    <property type="evidence" value="ECO:0007669"/>
    <property type="project" value="TreeGrafter"/>
</dbReference>
<feature type="repeat" description="ANK" evidence="3">
    <location>
        <begin position="541"/>
        <end position="573"/>
    </location>
</feature>
<gene>
    <name evidence="4" type="ORF">SNAT2548_LOCUS14450</name>
</gene>
<dbReference type="GO" id="GO:0045944">
    <property type="term" value="P:positive regulation of transcription by RNA polymerase II"/>
    <property type="evidence" value="ECO:0007669"/>
    <property type="project" value="TreeGrafter"/>
</dbReference>
<protein>
    <submittedName>
        <fullName evidence="4">Uncharacterized protein</fullName>
    </submittedName>
</protein>
<dbReference type="SMART" id="SM00248">
    <property type="entry name" value="ANK"/>
    <property type="match status" value="4"/>
</dbReference>
<name>A0A812MNL6_9DINO</name>
<dbReference type="GO" id="GO:0000976">
    <property type="term" value="F:transcription cis-regulatory region binding"/>
    <property type="evidence" value="ECO:0007669"/>
    <property type="project" value="TreeGrafter"/>
</dbReference>
<dbReference type="InterPro" id="IPR036770">
    <property type="entry name" value="Ankyrin_rpt-contain_sf"/>
</dbReference>
<dbReference type="PROSITE" id="PS50088">
    <property type="entry name" value="ANK_REPEAT"/>
    <property type="match status" value="2"/>
</dbReference>
<dbReference type="PROSITE" id="PS50297">
    <property type="entry name" value="ANK_REP_REGION"/>
    <property type="match status" value="2"/>
</dbReference>
<dbReference type="InterPro" id="IPR002110">
    <property type="entry name" value="Ankyrin_rpt"/>
</dbReference>
<evidence type="ECO:0000313" key="5">
    <source>
        <dbReference type="Proteomes" id="UP000604046"/>
    </source>
</evidence>
<accession>A0A812MNL6</accession>
<reference evidence="4" key="1">
    <citation type="submission" date="2021-02" db="EMBL/GenBank/DDBJ databases">
        <authorList>
            <person name="Dougan E. K."/>
            <person name="Rhodes N."/>
            <person name="Thang M."/>
            <person name="Chan C."/>
        </authorList>
    </citation>
    <scope>NUCLEOTIDE SEQUENCE</scope>
</reference>
<dbReference type="InterPro" id="IPR050663">
    <property type="entry name" value="Ankyrin-SOCS_Box"/>
</dbReference>
<dbReference type="PANTHER" id="PTHR24193">
    <property type="entry name" value="ANKYRIN REPEAT PROTEIN"/>
    <property type="match status" value="1"/>
</dbReference>
<dbReference type="Gene3D" id="1.25.40.20">
    <property type="entry name" value="Ankyrin repeat-containing domain"/>
    <property type="match status" value="1"/>
</dbReference>